<evidence type="ECO:0000313" key="2">
    <source>
        <dbReference type="Proteomes" id="UP001138661"/>
    </source>
</evidence>
<dbReference type="AlphaFoldDB" id="A0A9X1FZ86"/>
<comment type="caution">
    <text evidence="1">The sequence shown here is derived from an EMBL/GenBank/DDBJ whole genome shotgun (WGS) entry which is preliminary data.</text>
</comment>
<organism evidence="1 2">
    <name type="scientific">Roseobacter insulae</name>
    <dbReference type="NCBI Taxonomy" id="2859783"/>
    <lineage>
        <taxon>Bacteria</taxon>
        <taxon>Pseudomonadati</taxon>
        <taxon>Pseudomonadota</taxon>
        <taxon>Alphaproteobacteria</taxon>
        <taxon>Rhodobacterales</taxon>
        <taxon>Roseobacteraceae</taxon>
        <taxon>Roseobacter</taxon>
    </lineage>
</organism>
<keyword evidence="2" id="KW-1185">Reference proteome</keyword>
<protein>
    <submittedName>
        <fullName evidence="1">Uncharacterized protein</fullName>
    </submittedName>
</protein>
<accession>A0A9X1FZ86</accession>
<dbReference type="RefSeq" id="WP_219506255.1">
    <property type="nucleotide sequence ID" value="NZ_JAHXDN010000006.1"/>
</dbReference>
<gene>
    <name evidence="1" type="ORF">KX928_20065</name>
</gene>
<name>A0A9X1FZ86_9RHOB</name>
<sequence length="264" mass="27502">MPDSGLEDATRLAGVLAGLATVTDDICGPGRRISRGGAGQVQKAILQEIDETVLRRQVMFTNDRGGVVALDVAERRVLRVSDSQSAGTAPPSSLGNASFLTGEDADAVARTLEAFSVSATDVHVRTALISDPIPAGVIGVSSHDLSRHLLGETPLNAQTKTVETAIAECRSFAFALFDRDGAEGEQITGQAAMGRELQALDAAVTADNGADSQADHCTVWAGLGPDAPVVLLVRCQGRRLWVACDPEQLEACIACWANALGSPD</sequence>
<evidence type="ECO:0000313" key="1">
    <source>
        <dbReference type="EMBL" id="MBW4710087.1"/>
    </source>
</evidence>
<reference evidence="1" key="1">
    <citation type="submission" date="2021-07" db="EMBL/GenBank/DDBJ databases">
        <title>Roseobacter insulae sp. nov., isolated from a tidal flat.</title>
        <authorList>
            <person name="Park S."/>
            <person name="Yoon J.-H."/>
        </authorList>
    </citation>
    <scope>NUCLEOTIDE SEQUENCE</scope>
    <source>
        <strain evidence="1">YSTF-M11</strain>
    </source>
</reference>
<dbReference type="EMBL" id="JAHXDN010000006">
    <property type="protein sequence ID" value="MBW4710087.1"/>
    <property type="molecule type" value="Genomic_DNA"/>
</dbReference>
<proteinExistence type="predicted"/>
<dbReference type="Proteomes" id="UP001138661">
    <property type="component" value="Unassembled WGS sequence"/>
</dbReference>